<reference evidence="2" key="2">
    <citation type="submission" date="2021-02" db="EMBL/GenBank/DDBJ databases">
        <title>Infant gut strain persistence is associated with maternal origin, phylogeny, and functional potential including surface adhesion and iron acquisition.</title>
        <authorList>
            <person name="Lou Y.C."/>
        </authorList>
    </citation>
    <scope>NUCLEOTIDE SEQUENCE</scope>
    <source>
        <strain evidence="2">L3_108_103G1_dasL3_108_103G1_concoct_2</strain>
    </source>
</reference>
<evidence type="ECO:0000313" key="4">
    <source>
        <dbReference type="Proteomes" id="UP000284868"/>
    </source>
</evidence>
<evidence type="ECO:0000313" key="3">
    <source>
        <dbReference type="EMBL" id="RHM09061.1"/>
    </source>
</evidence>
<dbReference type="InterPro" id="IPR036895">
    <property type="entry name" value="Uracil-DNA_glycosylase-like_sf"/>
</dbReference>
<dbReference type="Gene3D" id="3.40.470.10">
    <property type="entry name" value="Uracil-DNA glycosylase-like domain"/>
    <property type="match status" value="1"/>
</dbReference>
<dbReference type="GO" id="GO:0033958">
    <property type="term" value="F:DNA-deoxyinosine glycosylase activity"/>
    <property type="evidence" value="ECO:0007669"/>
    <property type="project" value="UniProtKB-EC"/>
</dbReference>
<evidence type="ECO:0000313" key="2">
    <source>
        <dbReference type="EMBL" id="MBS4884283.1"/>
    </source>
</evidence>
<keyword evidence="4" id="KW-1185">Reference proteome</keyword>
<dbReference type="OrthoDB" id="9799921at2"/>
<evidence type="ECO:0000259" key="1">
    <source>
        <dbReference type="Pfam" id="PF03167"/>
    </source>
</evidence>
<dbReference type="InterPro" id="IPR026353">
    <property type="entry name" value="Hypoxan-DNA_Glyclase"/>
</dbReference>
<dbReference type="RefSeq" id="WP_118365721.1">
    <property type="nucleotide sequence ID" value="NZ_CAJKGD010000036.1"/>
</dbReference>
<dbReference type="NCBIfam" id="TIGR04274">
    <property type="entry name" value="hypoxanDNAglyco"/>
    <property type="match status" value="1"/>
</dbReference>
<keyword evidence="3" id="KW-0378">Hydrolase</keyword>
<feature type="domain" description="Uracil-DNA glycosylase-like" evidence="1">
    <location>
        <begin position="10"/>
        <end position="159"/>
    </location>
</feature>
<dbReference type="EMBL" id="JAGZMZ010000012">
    <property type="protein sequence ID" value="MBS4884283.1"/>
    <property type="molecule type" value="Genomic_DNA"/>
</dbReference>
<protein>
    <submittedName>
        <fullName evidence="3">DNA-deoxyinosine glycosylase</fullName>
        <ecNumber evidence="3">3.2.2.15</ecNumber>
    </submittedName>
</protein>
<dbReference type="Proteomes" id="UP000753219">
    <property type="component" value="Unassembled WGS sequence"/>
</dbReference>
<gene>
    <name evidence="3" type="ORF">DWZ83_07600</name>
    <name evidence="2" type="ORF">KHZ85_05900</name>
</gene>
<dbReference type="AlphaFoldDB" id="A0A415P8J0"/>
<dbReference type="Proteomes" id="UP000284868">
    <property type="component" value="Unassembled WGS sequence"/>
</dbReference>
<dbReference type="CDD" id="cd10032">
    <property type="entry name" value="UDG-F6_HDG"/>
    <property type="match status" value="1"/>
</dbReference>
<comment type="caution">
    <text evidence="3">The sequence shown here is derived from an EMBL/GenBank/DDBJ whole genome shotgun (WGS) entry which is preliminary data.</text>
</comment>
<sequence length="166" mass="19292">MLVGFDPITSKEPYVLILGSMPSITSLEKQEYYGFAHNRFWKFMANIFAMPTDTYEQKKAIIRKRHLALWDVIHSCEREGSLDSAIRKERVNDIAGFIQKHTTIRLVICNGKKSYELYQKHFQNLGVSCVYLGSTSNANRSIKENILYEQWKQTLWEALGYGNKTM</sequence>
<dbReference type="Pfam" id="PF03167">
    <property type="entry name" value="UDG"/>
    <property type="match status" value="1"/>
</dbReference>
<keyword evidence="3" id="KW-0326">Glycosidase</keyword>
<organism evidence="3 4">
    <name type="scientific">Amedibacillus dolichus</name>
    <dbReference type="NCBI Taxonomy" id="31971"/>
    <lineage>
        <taxon>Bacteria</taxon>
        <taxon>Bacillati</taxon>
        <taxon>Bacillota</taxon>
        <taxon>Erysipelotrichia</taxon>
        <taxon>Erysipelotrichales</taxon>
        <taxon>Erysipelotrichaceae</taxon>
        <taxon>Amedibacillus</taxon>
    </lineage>
</organism>
<dbReference type="EC" id="3.2.2.15" evidence="3"/>
<dbReference type="EMBL" id="QRPK01000041">
    <property type="protein sequence ID" value="RHM09061.1"/>
    <property type="molecule type" value="Genomic_DNA"/>
</dbReference>
<dbReference type="SUPFAM" id="SSF52141">
    <property type="entry name" value="Uracil-DNA glycosylase-like"/>
    <property type="match status" value="1"/>
</dbReference>
<proteinExistence type="predicted"/>
<dbReference type="InterPro" id="IPR005122">
    <property type="entry name" value="Uracil-DNA_glycosylase-like"/>
</dbReference>
<accession>A0A415P8J0</accession>
<reference evidence="3 4" key="1">
    <citation type="submission" date="2018-08" db="EMBL/GenBank/DDBJ databases">
        <title>A genome reference for cultivated species of the human gut microbiota.</title>
        <authorList>
            <person name="Zou Y."/>
            <person name="Xue W."/>
            <person name="Luo G."/>
        </authorList>
    </citation>
    <scope>NUCLEOTIDE SEQUENCE [LARGE SCALE GENOMIC DNA]</scope>
    <source>
        <strain evidence="3 4">AF35-6BH</strain>
    </source>
</reference>
<name>A0A415P8J0_9FIRM</name>